<protein>
    <submittedName>
        <fullName evidence="1">Uncharacterized protein</fullName>
    </submittedName>
</protein>
<evidence type="ECO:0000313" key="1">
    <source>
        <dbReference type="EMBL" id="TID27583.1"/>
    </source>
</evidence>
<organism evidence="1 2">
    <name type="scientific">Venturia nashicola</name>
    <dbReference type="NCBI Taxonomy" id="86259"/>
    <lineage>
        <taxon>Eukaryota</taxon>
        <taxon>Fungi</taxon>
        <taxon>Dikarya</taxon>
        <taxon>Ascomycota</taxon>
        <taxon>Pezizomycotina</taxon>
        <taxon>Dothideomycetes</taxon>
        <taxon>Pleosporomycetidae</taxon>
        <taxon>Venturiales</taxon>
        <taxon>Venturiaceae</taxon>
        <taxon>Venturia</taxon>
    </lineage>
</organism>
<dbReference type="STRING" id="86259.A0A4Z1PF46"/>
<gene>
    <name evidence="1" type="ORF">E6O75_ATG00350</name>
</gene>
<dbReference type="Proteomes" id="UP000298493">
    <property type="component" value="Unassembled WGS sequence"/>
</dbReference>
<name>A0A4Z1PF46_9PEZI</name>
<proteinExistence type="predicted"/>
<accession>A0A4Z1PF46</accession>
<comment type="caution">
    <text evidence="1">The sequence shown here is derived from an EMBL/GenBank/DDBJ whole genome shotgun (WGS) entry which is preliminary data.</text>
</comment>
<keyword evidence="2" id="KW-1185">Reference proteome</keyword>
<dbReference type="EMBL" id="SNSC02000001">
    <property type="protein sequence ID" value="TID27583.1"/>
    <property type="molecule type" value="Genomic_DNA"/>
</dbReference>
<dbReference type="AlphaFoldDB" id="A0A4Z1PF46"/>
<sequence>MASPRVPDSALLNLPREIRDLIFSYCAVYPDLSVLLSDHLEQARQSVRTHFEHGIQEGQLVRLFPWASFEQPEPLPMQTPAIFLVNRQVSAEAFAILHASTLLLDVTVPINNSQEHRAVFVTDFIGEGTLQSVRRCHLELDFTTTAKASGWYRLIRHLVDIWLAKNSLQSLTVNIEPHALAPFAAPNCEANTALLRKYIMSLVRCTPAFNHIPGLGLILVARGFV</sequence>
<reference evidence="1 2" key="1">
    <citation type="submission" date="2019-04" db="EMBL/GenBank/DDBJ databases">
        <title>High contiguity whole genome sequence and gene annotation resource for two Venturia nashicola isolates.</title>
        <authorList>
            <person name="Prokchorchik M."/>
            <person name="Won K."/>
            <person name="Lee Y."/>
            <person name="Choi E.D."/>
            <person name="Segonzac C."/>
            <person name="Sohn K.H."/>
        </authorList>
    </citation>
    <scope>NUCLEOTIDE SEQUENCE [LARGE SCALE GENOMIC DNA]</scope>
    <source>
        <strain evidence="1 2">PRI2</strain>
    </source>
</reference>
<evidence type="ECO:0000313" key="2">
    <source>
        <dbReference type="Proteomes" id="UP000298493"/>
    </source>
</evidence>